<dbReference type="AlphaFoldDB" id="A0A1J5PCX6"/>
<accession>A0A1J5PCX6</accession>
<name>A0A1J5PCX6_9ZZZZ</name>
<reference evidence="1" key="1">
    <citation type="submission" date="2016-10" db="EMBL/GenBank/DDBJ databases">
        <title>Sequence of Gallionella enrichment culture.</title>
        <authorList>
            <person name="Poehlein A."/>
            <person name="Muehling M."/>
            <person name="Daniel R."/>
        </authorList>
    </citation>
    <scope>NUCLEOTIDE SEQUENCE</scope>
</reference>
<gene>
    <name evidence="1" type="ORF">GALL_530880</name>
</gene>
<evidence type="ECO:0000313" key="1">
    <source>
        <dbReference type="EMBL" id="OIQ65356.1"/>
    </source>
</evidence>
<organism evidence="1">
    <name type="scientific">mine drainage metagenome</name>
    <dbReference type="NCBI Taxonomy" id="410659"/>
    <lineage>
        <taxon>unclassified sequences</taxon>
        <taxon>metagenomes</taxon>
        <taxon>ecological metagenomes</taxon>
    </lineage>
</organism>
<comment type="caution">
    <text evidence="1">The sequence shown here is derived from an EMBL/GenBank/DDBJ whole genome shotgun (WGS) entry which is preliminary data.</text>
</comment>
<dbReference type="EMBL" id="MLJW01007395">
    <property type="protein sequence ID" value="OIQ65356.1"/>
    <property type="molecule type" value="Genomic_DNA"/>
</dbReference>
<sequence>MKTTPPRHVVLPVLTERLHKVEPEQQTPFVAQPSAYYAHADHGARTAAPQQAIDREVLLEAAWAQIEPKLQDCLLDLVQIELNALAPQLAVRLLDTLKPALRRSLAEMMETGAS</sequence>
<proteinExistence type="predicted"/>
<protein>
    <submittedName>
        <fullName evidence="1">Uncharacterized protein</fullName>
    </submittedName>
</protein>